<organism evidence="7 8">
    <name type="scientific">Planococcus rifietoensis</name>
    <dbReference type="NCBI Taxonomy" id="200991"/>
    <lineage>
        <taxon>Bacteria</taxon>
        <taxon>Bacillati</taxon>
        <taxon>Bacillota</taxon>
        <taxon>Bacilli</taxon>
        <taxon>Bacillales</taxon>
        <taxon>Caryophanaceae</taxon>
        <taxon>Planococcus</taxon>
    </lineage>
</organism>
<protein>
    <recommendedName>
        <fullName evidence="9">Holin</fullName>
    </recommendedName>
</protein>
<feature type="transmembrane region" description="Helical" evidence="6">
    <location>
        <begin position="32"/>
        <end position="50"/>
    </location>
</feature>
<dbReference type="OrthoDB" id="3176438at2"/>
<dbReference type="Pfam" id="PF03788">
    <property type="entry name" value="LrgA"/>
    <property type="match status" value="1"/>
</dbReference>
<evidence type="ECO:0000256" key="5">
    <source>
        <dbReference type="ARBA" id="ARBA00023136"/>
    </source>
</evidence>
<keyword evidence="4 6" id="KW-1133">Transmembrane helix</keyword>
<feature type="transmembrane region" description="Helical" evidence="6">
    <location>
        <begin position="90"/>
        <end position="114"/>
    </location>
</feature>
<dbReference type="PANTHER" id="PTHR33931">
    <property type="entry name" value="HOLIN-LIKE PROTEIN CIDA-RELATED"/>
    <property type="match status" value="1"/>
</dbReference>
<dbReference type="EMBL" id="CP013659">
    <property type="protein sequence ID" value="ALS75339.1"/>
    <property type="molecule type" value="Genomic_DNA"/>
</dbReference>
<reference evidence="7" key="1">
    <citation type="submission" date="2016-01" db="EMBL/GenBank/DDBJ databases">
        <title>Complete genome of Planococcus rifietoensis type strain M8.</title>
        <authorList>
            <person name="See-Too W.S."/>
        </authorList>
    </citation>
    <scope>NUCLEOTIDE SEQUENCE [LARGE SCALE GENOMIC DNA]</scope>
    <source>
        <strain evidence="7">M8</strain>
    </source>
</reference>
<dbReference type="NCBIfam" id="NF002460">
    <property type="entry name" value="PRK01658.1"/>
    <property type="match status" value="1"/>
</dbReference>
<dbReference type="PANTHER" id="PTHR33931:SF6">
    <property type="entry name" value="INTEGRAL MEMBRANE PROTEIN YXZK-RELATED"/>
    <property type="match status" value="1"/>
</dbReference>
<sequence>MKIIRIILQLLVLYGFLLIGEAIQALLQLPMPGSIIGFLLLFSALLLKIYPLEWIDAGATFLLSFLSLYFIPATVGVVDYGPLFSGKGVLLLPIVIISTLITMAAAGFASQYIANRSTAQKEEA</sequence>
<dbReference type="InterPro" id="IPR005538">
    <property type="entry name" value="LrgA/CidA"/>
</dbReference>
<evidence type="ECO:0000313" key="7">
    <source>
        <dbReference type="EMBL" id="ALS75339.1"/>
    </source>
</evidence>
<evidence type="ECO:0000256" key="6">
    <source>
        <dbReference type="SAM" id="Phobius"/>
    </source>
</evidence>
<evidence type="ECO:0000256" key="3">
    <source>
        <dbReference type="ARBA" id="ARBA00022692"/>
    </source>
</evidence>
<gene>
    <name evidence="7" type="ORF">AUC31_08945</name>
</gene>
<keyword evidence="3 6" id="KW-0812">Transmembrane</keyword>
<accession>A0A0U2Z636</accession>
<evidence type="ECO:0000256" key="1">
    <source>
        <dbReference type="ARBA" id="ARBA00004651"/>
    </source>
</evidence>
<feature type="transmembrane region" description="Helical" evidence="6">
    <location>
        <begin position="57"/>
        <end position="78"/>
    </location>
</feature>
<dbReference type="RefSeq" id="WP_058382046.1">
    <property type="nucleotide sequence ID" value="NZ_CP013659.2"/>
</dbReference>
<dbReference type="AlphaFoldDB" id="A0A0U2Z636"/>
<name>A0A0U2Z636_9BACL</name>
<evidence type="ECO:0000313" key="8">
    <source>
        <dbReference type="Proteomes" id="UP000067683"/>
    </source>
</evidence>
<proteinExistence type="predicted"/>
<comment type="subcellular location">
    <subcellularLocation>
        <location evidence="1">Cell membrane</location>
        <topology evidence="1">Multi-pass membrane protein</topology>
    </subcellularLocation>
</comment>
<dbReference type="KEGG" id="prt:AUC31_08945"/>
<dbReference type="STRING" id="200991.AUC31_08945"/>
<dbReference type="Proteomes" id="UP000067683">
    <property type="component" value="Chromosome"/>
</dbReference>
<keyword evidence="5 6" id="KW-0472">Membrane</keyword>
<evidence type="ECO:0008006" key="9">
    <source>
        <dbReference type="Google" id="ProtNLM"/>
    </source>
</evidence>
<dbReference type="GO" id="GO:0005886">
    <property type="term" value="C:plasma membrane"/>
    <property type="evidence" value="ECO:0007669"/>
    <property type="project" value="UniProtKB-SubCell"/>
</dbReference>
<keyword evidence="2" id="KW-1003">Cell membrane</keyword>
<evidence type="ECO:0000256" key="2">
    <source>
        <dbReference type="ARBA" id="ARBA00022475"/>
    </source>
</evidence>
<evidence type="ECO:0000256" key="4">
    <source>
        <dbReference type="ARBA" id="ARBA00022989"/>
    </source>
</evidence>
<keyword evidence="8" id="KW-1185">Reference proteome</keyword>